<comment type="caution">
    <text evidence="2">The sequence shown here is derived from an EMBL/GenBank/DDBJ whole genome shotgun (WGS) entry which is preliminary data.</text>
</comment>
<reference evidence="2 3" key="1">
    <citation type="journal article" date="2016" name="Int. J. Syst. Evol. Microbiol.">
        <title>Ensifer glycinis sp. nov., an novel rhizobial species associated with Glycine spp.</title>
        <authorList>
            <person name="Yan H."/>
            <person name="Yan J."/>
            <person name="Sui X.H."/>
            <person name="Wang E.T."/>
            <person name="Chen W.X."/>
            <person name="Zhang X.X."/>
            <person name="Chen W.F."/>
        </authorList>
    </citation>
    <scope>NUCLEOTIDE SEQUENCE [LARGE SCALE GENOMIC DNA]</scope>
    <source>
        <strain evidence="2 3">CCBAU 23380</strain>
    </source>
</reference>
<keyword evidence="3" id="KW-1185">Reference proteome</keyword>
<dbReference type="Proteomes" id="UP000094025">
    <property type="component" value="Unassembled WGS sequence"/>
</dbReference>
<proteinExistence type="predicted"/>
<evidence type="ECO:0008006" key="4">
    <source>
        <dbReference type="Google" id="ProtNLM"/>
    </source>
</evidence>
<protein>
    <recommendedName>
        <fullName evidence="4">DUF429 domain-containing protein</fullName>
    </recommendedName>
</protein>
<evidence type="ECO:0000256" key="1">
    <source>
        <dbReference type="SAM" id="MobiDB-lite"/>
    </source>
</evidence>
<dbReference type="RefSeq" id="WP_014857992.1">
    <property type="nucleotide sequence ID" value="NZ_LPUX01000066.1"/>
</dbReference>
<organism evidence="2 3">
    <name type="scientific">Sinorhizobium glycinis</name>
    <dbReference type="NCBI Taxonomy" id="1472378"/>
    <lineage>
        <taxon>Bacteria</taxon>
        <taxon>Pseudomonadati</taxon>
        <taxon>Pseudomonadota</taxon>
        <taxon>Alphaproteobacteria</taxon>
        <taxon>Hyphomicrobiales</taxon>
        <taxon>Rhizobiaceae</taxon>
        <taxon>Sinorhizobium/Ensifer group</taxon>
        <taxon>Sinorhizobium</taxon>
    </lineage>
</organism>
<accession>A0A178XJY9</accession>
<feature type="region of interest" description="Disordered" evidence="1">
    <location>
        <begin position="1"/>
        <end position="21"/>
    </location>
</feature>
<sequence length="113" mass="12902">MRAEKRLPYKQGKTRNYWPTETPASRRNRLFETWRSIVTSLDGEVQGVSERLVLPPFDAAPWQLKAFEDMLDAVICAWVGICVFEGIAVPFGDDTSAIWIPRSELLASRRCQS</sequence>
<dbReference type="EMBL" id="LPUX01000066">
    <property type="protein sequence ID" value="OAP35560.1"/>
    <property type="molecule type" value="Genomic_DNA"/>
</dbReference>
<dbReference type="OrthoDB" id="9801824at2"/>
<dbReference type="AlphaFoldDB" id="A0A178XJY9"/>
<name>A0A178XJY9_9HYPH</name>
<evidence type="ECO:0000313" key="2">
    <source>
        <dbReference type="EMBL" id="OAP35560.1"/>
    </source>
</evidence>
<gene>
    <name evidence="2" type="ORF">AU381_11625</name>
</gene>
<evidence type="ECO:0000313" key="3">
    <source>
        <dbReference type="Proteomes" id="UP000094025"/>
    </source>
</evidence>